<reference evidence="11 12" key="1">
    <citation type="submission" date="2024-01" db="EMBL/GenBank/DDBJ databases">
        <title>Comparative genomics of Cryptococcus and Kwoniella reveals pathogenesis evolution and contrasting modes of karyotype evolution via chromosome fusion or intercentromeric recombination.</title>
        <authorList>
            <person name="Coelho M.A."/>
            <person name="David-Palma M."/>
            <person name="Shea T."/>
            <person name="Bowers K."/>
            <person name="McGinley-Smith S."/>
            <person name="Mohammad A.W."/>
            <person name="Gnirke A."/>
            <person name="Yurkov A.M."/>
            <person name="Nowrousian M."/>
            <person name="Sun S."/>
            <person name="Cuomo C.A."/>
            <person name="Heitman J."/>
        </authorList>
    </citation>
    <scope>NUCLEOTIDE SEQUENCE [LARGE SCALE GENOMIC DNA]</scope>
    <source>
        <strain evidence="11">CBS 11374</strain>
    </source>
</reference>
<keyword evidence="12" id="KW-1185">Reference proteome</keyword>
<name>A0ABZ1D5S0_9TREE</name>
<evidence type="ECO:0000256" key="4">
    <source>
        <dbReference type="ARBA" id="ARBA00022660"/>
    </source>
</evidence>
<evidence type="ECO:0000313" key="12">
    <source>
        <dbReference type="Proteomes" id="UP001329825"/>
    </source>
</evidence>
<feature type="domain" description="Ubiquinol-cytochrome C reductase hinge" evidence="10">
    <location>
        <begin position="63"/>
        <end position="125"/>
    </location>
</feature>
<evidence type="ECO:0000256" key="2">
    <source>
        <dbReference type="ARBA" id="ARBA00006498"/>
    </source>
</evidence>
<comment type="subcellular location">
    <subcellularLocation>
        <location evidence="1">Mitochondrion inner membrane</location>
        <topology evidence="1">Peripheral membrane protein</topology>
        <orientation evidence="1">Intermembrane side</orientation>
    </subcellularLocation>
</comment>
<dbReference type="RefSeq" id="XP_062793681.1">
    <property type="nucleotide sequence ID" value="XM_062937630.1"/>
</dbReference>
<dbReference type="Pfam" id="PF02320">
    <property type="entry name" value="UCR_hinge"/>
    <property type="match status" value="1"/>
</dbReference>
<organism evidence="11 12">
    <name type="scientific">Kwoniella shivajii</name>
    <dbReference type="NCBI Taxonomy" id="564305"/>
    <lineage>
        <taxon>Eukaryota</taxon>
        <taxon>Fungi</taxon>
        <taxon>Dikarya</taxon>
        <taxon>Basidiomycota</taxon>
        <taxon>Agaricomycotina</taxon>
        <taxon>Tremellomycetes</taxon>
        <taxon>Tremellales</taxon>
        <taxon>Cryptococcaceae</taxon>
        <taxon>Kwoniella</taxon>
    </lineage>
</organism>
<keyword evidence="4" id="KW-0679">Respiratory chain</keyword>
<dbReference type="InterPro" id="IPR036811">
    <property type="entry name" value="Ubol_cytC_Rdtase_hinge_dom_sf"/>
</dbReference>
<accession>A0ABZ1D5S0</accession>
<evidence type="ECO:0000256" key="3">
    <source>
        <dbReference type="ARBA" id="ARBA00022448"/>
    </source>
</evidence>
<dbReference type="Gene3D" id="1.10.287.20">
    <property type="entry name" value="Ubiquinol-cytochrome C reductase hinge domain"/>
    <property type="match status" value="1"/>
</dbReference>
<feature type="region of interest" description="Disordered" evidence="9">
    <location>
        <begin position="30"/>
        <end position="68"/>
    </location>
</feature>
<keyword evidence="6" id="KW-0249">Electron transport</keyword>
<dbReference type="EMBL" id="CP141888">
    <property type="protein sequence ID" value="WRT68942.1"/>
    <property type="molecule type" value="Genomic_DNA"/>
</dbReference>
<keyword evidence="8" id="KW-0472">Membrane</keyword>
<evidence type="ECO:0000256" key="5">
    <source>
        <dbReference type="ARBA" id="ARBA00022792"/>
    </source>
</evidence>
<evidence type="ECO:0000256" key="6">
    <source>
        <dbReference type="ARBA" id="ARBA00022982"/>
    </source>
</evidence>
<gene>
    <name evidence="11" type="ORF">IL334_005924</name>
</gene>
<sequence>MAIENQQTAAAPVEETTSLFSSLVSYFVPTAHAEAPEESDEPAEEASEEPAEEEEEEEEEPEDIAPAIREECETKTCADHVHHFKHCQEKVEAGKGFPGEDCVEEFFHVLHCVDACAAPKIFKKLA</sequence>
<dbReference type="SUPFAM" id="SSF81531">
    <property type="entry name" value="Non-heme 11 kDa protein of cytochrome bc1 complex (Ubiquinol-cytochrome c reductase)"/>
    <property type="match status" value="1"/>
</dbReference>
<proteinExistence type="inferred from homology"/>
<dbReference type="GeneID" id="87958054"/>
<protein>
    <recommendedName>
        <fullName evidence="10">Ubiquinol-cytochrome C reductase hinge domain-containing protein</fullName>
    </recommendedName>
</protein>
<dbReference type="Proteomes" id="UP001329825">
    <property type="component" value="Chromosome 8"/>
</dbReference>
<dbReference type="InterPro" id="IPR003422">
    <property type="entry name" value="Cyt_b-c1_6"/>
</dbReference>
<keyword evidence="7" id="KW-0496">Mitochondrion</keyword>
<evidence type="ECO:0000256" key="8">
    <source>
        <dbReference type="ARBA" id="ARBA00023136"/>
    </source>
</evidence>
<keyword evidence="5" id="KW-0999">Mitochondrion inner membrane</keyword>
<evidence type="ECO:0000256" key="1">
    <source>
        <dbReference type="ARBA" id="ARBA00004137"/>
    </source>
</evidence>
<evidence type="ECO:0000256" key="7">
    <source>
        <dbReference type="ARBA" id="ARBA00023128"/>
    </source>
</evidence>
<evidence type="ECO:0000259" key="10">
    <source>
        <dbReference type="Pfam" id="PF02320"/>
    </source>
</evidence>
<evidence type="ECO:0000313" key="11">
    <source>
        <dbReference type="EMBL" id="WRT68942.1"/>
    </source>
</evidence>
<evidence type="ECO:0000256" key="9">
    <source>
        <dbReference type="SAM" id="MobiDB-lite"/>
    </source>
</evidence>
<dbReference type="PANTHER" id="PTHR15336">
    <property type="entry name" value="UBIQUINOL-CYTOCHROME C REDUCTASE COMPLEX 7.8 KDA PROTEIN"/>
    <property type="match status" value="1"/>
</dbReference>
<keyword evidence="3" id="KW-0813">Transport</keyword>
<dbReference type="PANTHER" id="PTHR15336:SF0">
    <property type="entry name" value="CYTOCHROME B-C1 COMPLEX SUBUNIT 6, MITOCHONDRIAL"/>
    <property type="match status" value="1"/>
</dbReference>
<comment type="similarity">
    <text evidence="2">Belongs to the UQCRH/QCR6 family.</text>
</comment>
<dbReference type="InterPro" id="IPR023184">
    <property type="entry name" value="Ubol_cytC_Rdtase_hinge_dom"/>
</dbReference>
<feature type="compositionally biased region" description="Acidic residues" evidence="9">
    <location>
        <begin position="36"/>
        <end position="63"/>
    </location>
</feature>